<accession>A0AAJ2C3Y7</accession>
<name>A0AAJ2C3Y7_ACIDE</name>
<feature type="domain" description="OmpA-like" evidence="2">
    <location>
        <begin position="65"/>
        <end position="138"/>
    </location>
</feature>
<dbReference type="InterPro" id="IPR006665">
    <property type="entry name" value="OmpA-like"/>
</dbReference>
<dbReference type="SUPFAM" id="SSF103088">
    <property type="entry name" value="OmpA-like"/>
    <property type="match status" value="1"/>
</dbReference>
<dbReference type="Pfam" id="PF00691">
    <property type="entry name" value="OmpA"/>
    <property type="match status" value="1"/>
</dbReference>
<reference evidence="3 5" key="1">
    <citation type="submission" date="2023-07" db="EMBL/GenBank/DDBJ databases">
        <title>Sorghum-associated microbial communities from plants grown in Nebraska, USA.</title>
        <authorList>
            <person name="Schachtman D."/>
        </authorList>
    </citation>
    <scope>NUCLEOTIDE SEQUENCE</scope>
    <source>
        <strain evidence="4 5">BE105</strain>
        <strain evidence="3">BE69</strain>
    </source>
</reference>
<keyword evidence="3" id="KW-0808">Transferase</keyword>
<dbReference type="GO" id="GO:0004149">
    <property type="term" value="F:dihydrolipoyllysine-residue succinyltransferase activity"/>
    <property type="evidence" value="ECO:0007669"/>
    <property type="project" value="UniProtKB-EC"/>
</dbReference>
<dbReference type="EC" id="2.3.1.61" evidence="3"/>
<proteinExistence type="predicted"/>
<evidence type="ECO:0000313" key="6">
    <source>
        <dbReference type="Proteomes" id="UP001253458"/>
    </source>
</evidence>
<organism evidence="3 6">
    <name type="scientific">Acidovorax delafieldii</name>
    <name type="common">Pseudomonas delafieldii</name>
    <dbReference type="NCBI Taxonomy" id="47920"/>
    <lineage>
        <taxon>Bacteria</taxon>
        <taxon>Pseudomonadati</taxon>
        <taxon>Pseudomonadota</taxon>
        <taxon>Betaproteobacteria</taxon>
        <taxon>Burkholderiales</taxon>
        <taxon>Comamonadaceae</taxon>
        <taxon>Acidovorax</taxon>
    </lineage>
</organism>
<keyword evidence="5" id="KW-1185">Reference proteome</keyword>
<evidence type="ECO:0000259" key="2">
    <source>
        <dbReference type="Pfam" id="PF00691"/>
    </source>
</evidence>
<sequence length="197" mass="20393">MACAALALALASGLAGCADTPQAPTEPVATTAPATETVVAPVDQPAPEPIAQPARLPEDGIVAEFKATQVKLSPETLALLAKFAESRDPNERLEITGYCNKREAPIDARDIATMRANAVRRELIKLGVPAKSIRVKYNTTQPMHAVKMEVKEGTATASTPHTGRIELAEKASPTGPISTAASTQTGCACAAPGAATR</sequence>
<keyword evidence="3" id="KW-0012">Acyltransferase</keyword>
<dbReference type="Proteomes" id="UP001253458">
    <property type="component" value="Unassembled WGS sequence"/>
</dbReference>
<evidence type="ECO:0000313" key="4">
    <source>
        <dbReference type="EMBL" id="MDR6835764.1"/>
    </source>
</evidence>
<keyword evidence="1" id="KW-0732">Signal</keyword>
<dbReference type="AlphaFoldDB" id="A0AAJ2C3Y7"/>
<dbReference type="RefSeq" id="WP_209816548.1">
    <property type="nucleotide sequence ID" value="NZ_JAVDTL010000001.1"/>
</dbReference>
<feature type="chain" id="PRO_5042473962" evidence="1">
    <location>
        <begin position="18"/>
        <end position="197"/>
    </location>
</feature>
<gene>
    <name evidence="3" type="ORF">J2W88_000584</name>
    <name evidence="4" type="ORF">J2W93_000585</name>
</gene>
<comment type="caution">
    <text evidence="3">The sequence shown here is derived from an EMBL/GenBank/DDBJ whole genome shotgun (WGS) entry which is preliminary data.</text>
</comment>
<evidence type="ECO:0000256" key="1">
    <source>
        <dbReference type="SAM" id="SignalP"/>
    </source>
</evidence>
<dbReference type="EMBL" id="JAVDTS010000001">
    <property type="protein sequence ID" value="MDR6835764.1"/>
    <property type="molecule type" value="Genomic_DNA"/>
</dbReference>
<dbReference type="InterPro" id="IPR036737">
    <property type="entry name" value="OmpA-like_sf"/>
</dbReference>
<evidence type="ECO:0000313" key="3">
    <source>
        <dbReference type="EMBL" id="MDR6765326.1"/>
    </source>
</evidence>
<protein>
    <submittedName>
        <fullName evidence="3">2-oxoglutarate dehydrogenase E2 component (Dihydrolipoamide succinyltransferase)</fullName>
        <ecNumber evidence="3">2.3.1.61</ecNumber>
    </submittedName>
</protein>
<dbReference type="EMBL" id="JAVDTL010000001">
    <property type="protein sequence ID" value="MDR6765326.1"/>
    <property type="molecule type" value="Genomic_DNA"/>
</dbReference>
<dbReference type="Proteomes" id="UP001249076">
    <property type="component" value="Unassembled WGS sequence"/>
</dbReference>
<evidence type="ECO:0000313" key="5">
    <source>
        <dbReference type="Proteomes" id="UP001249076"/>
    </source>
</evidence>
<dbReference type="Gene3D" id="3.30.1330.60">
    <property type="entry name" value="OmpA-like domain"/>
    <property type="match status" value="1"/>
</dbReference>
<feature type="signal peptide" evidence="1">
    <location>
        <begin position="1"/>
        <end position="17"/>
    </location>
</feature>